<dbReference type="Proteomes" id="UP001565369">
    <property type="component" value="Unassembled WGS sequence"/>
</dbReference>
<gene>
    <name evidence="1" type="ORF">ABIG07_004186</name>
</gene>
<name>A0ABV4FWH3_9BRAD</name>
<evidence type="ECO:0000313" key="2">
    <source>
        <dbReference type="Proteomes" id="UP001565369"/>
    </source>
</evidence>
<dbReference type="EMBL" id="JBGBZJ010000003">
    <property type="protein sequence ID" value="MEY9455238.1"/>
    <property type="molecule type" value="Genomic_DNA"/>
</dbReference>
<sequence length="115" mass="13142">MSLIGRFETLHDRLASPRRLMRNLGPIVKSFVLAMFDVKAHLRPHRAVRTELVRDHHARRRAGVFQQLLHEPLRSAFGAGSRRRERSHFLVDSAPKPSCLPAIEKALLQNYGVTT</sequence>
<comment type="caution">
    <text evidence="1">The sequence shown here is derived from an EMBL/GenBank/DDBJ whole genome shotgun (WGS) entry which is preliminary data.</text>
</comment>
<protein>
    <submittedName>
        <fullName evidence="1">Uncharacterized protein</fullName>
    </submittedName>
</protein>
<reference evidence="1 2" key="1">
    <citation type="submission" date="2024-07" db="EMBL/GenBank/DDBJ databases">
        <title>Genomic Encyclopedia of Type Strains, Phase V (KMG-V): Genome sequencing to study the core and pangenomes of soil and plant-associated prokaryotes.</title>
        <authorList>
            <person name="Whitman W."/>
        </authorList>
    </citation>
    <scope>NUCLEOTIDE SEQUENCE [LARGE SCALE GENOMIC DNA]</scope>
    <source>
        <strain evidence="1 2">USDA 152</strain>
    </source>
</reference>
<proteinExistence type="predicted"/>
<accession>A0ABV4FWH3</accession>
<evidence type="ECO:0000313" key="1">
    <source>
        <dbReference type="EMBL" id="MEY9455238.1"/>
    </source>
</evidence>
<organism evidence="1 2">
    <name type="scientific">Bradyrhizobium ottawaense</name>
    <dbReference type="NCBI Taxonomy" id="931866"/>
    <lineage>
        <taxon>Bacteria</taxon>
        <taxon>Pseudomonadati</taxon>
        <taxon>Pseudomonadota</taxon>
        <taxon>Alphaproteobacteria</taxon>
        <taxon>Hyphomicrobiales</taxon>
        <taxon>Nitrobacteraceae</taxon>
        <taxon>Bradyrhizobium</taxon>
    </lineage>
</organism>
<keyword evidence="2" id="KW-1185">Reference proteome</keyword>